<evidence type="ECO:0000313" key="2">
    <source>
        <dbReference type="Proteomes" id="UP000297245"/>
    </source>
</evidence>
<reference evidence="1 2" key="1">
    <citation type="journal article" date="2019" name="Nat. Ecol. Evol.">
        <title>Megaphylogeny resolves global patterns of mushroom evolution.</title>
        <authorList>
            <person name="Varga T."/>
            <person name="Krizsan K."/>
            <person name="Foldi C."/>
            <person name="Dima B."/>
            <person name="Sanchez-Garcia M."/>
            <person name="Sanchez-Ramirez S."/>
            <person name="Szollosi G.J."/>
            <person name="Szarkandi J.G."/>
            <person name="Papp V."/>
            <person name="Albert L."/>
            <person name="Andreopoulos W."/>
            <person name="Angelini C."/>
            <person name="Antonin V."/>
            <person name="Barry K.W."/>
            <person name="Bougher N.L."/>
            <person name="Buchanan P."/>
            <person name="Buyck B."/>
            <person name="Bense V."/>
            <person name="Catcheside P."/>
            <person name="Chovatia M."/>
            <person name="Cooper J."/>
            <person name="Damon W."/>
            <person name="Desjardin D."/>
            <person name="Finy P."/>
            <person name="Geml J."/>
            <person name="Haridas S."/>
            <person name="Hughes K."/>
            <person name="Justo A."/>
            <person name="Karasinski D."/>
            <person name="Kautmanova I."/>
            <person name="Kiss B."/>
            <person name="Kocsube S."/>
            <person name="Kotiranta H."/>
            <person name="LaButti K.M."/>
            <person name="Lechner B.E."/>
            <person name="Liimatainen K."/>
            <person name="Lipzen A."/>
            <person name="Lukacs Z."/>
            <person name="Mihaltcheva S."/>
            <person name="Morgado L.N."/>
            <person name="Niskanen T."/>
            <person name="Noordeloos M.E."/>
            <person name="Ohm R.A."/>
            <person name="Ortiz-Santana B."/>
            <person name="Ovrebo C."/>
            <person name="Racz N."/>
            <person name="Riley R."/>
            <person name="Savchenko A."/>
            <person name="Shiryaev A."/>
            <person name="Soop K."/>
            <person name="Spirin V."/>
            <person name="Szebenyi C."/>
            <person name="Tomsovsky M."/>
            <person name="Tulloss R.E."/>
            <person name="Uehling J."/>
            <person name="Grigoriev I.V."/>
            <person name="Vagvolgyi C."/>
            <person name="Papp T."/>
            <person name="Martin F.M."/>
            <person name="Miettinen O."/>
            <person name="Hibbett D.S."/>
            <person name="Nagy L.G."/>
        </authorList>
    </citation>
    <scope>NUCLEOTIDE SEQUENCE [LARGE SCALE GENOMIC DNA]</scope>
    <source>
        <strain evidence="1 2">CBS 962.96</strain>
    </source>
</reference>
<accession>A0A4V4HG33</accession>
<sequence length="200" mass="22121">MLDFAALLPECRVYVVSFVAPFLVHNFYQLSQQSGALTTFAVYIFIKGENLNRAFLVLKQRQPHLSLRRLSTPRLHHLRTVTTSTTLTSSSSPSFFSSSSPVFPVPSLVSGAYVNGQTGSYSDTHAFGVVVEPVLFIIDKQLLLISTTTFITSHPTKTCRQMTPMLQLITIHTNGISISVPKGTQFLPLVQPFICPLPYS</sequence>
<keyword evidence="2" id="KW-1185">Reference proteome</keyword>
<dbReference type="EMBL" id="ML179158">
    <property type="protein sequence ID" value="THU97315.1"/>
    <property type="molecule type" value="Genomic_DNA"/>
</dbReference>
<organism evidence="1 2">
    <name type="scientific">Dendrothele bispora (strain CBS 962.96)</name>
    <dbReference type="NCBI Taxonomy" id="1314807"/>
    <lineage>
        <taxon>Eukaryota</taxon>
        <taxon>Fungi</taxon>
        <taxon>Dikarya</taxon>
        <taxon>Basidiomycota</taxon>
        <taxon>Agaricomycotina</taxon>
        <taxon>Agaricomycetes</taxon>
        <taxon>Agaricomycetidae</taxon>
        <taxon>Agaricales</taxon>
        <taxon>Agaricales incertae sedis</taxon>
        <taxon>Dendrothele</taxon>
    </lineage>
</organism>
<proteinExistence type="predicted"/>
<evidence type="ECO:0000313" key="1">
    <source>
        <dbReference type="EMBL" id="THU97315.1"/>
    </source>
</evidence>
<dbReference type="AlphaFoldDB" id="A0A4V4HG33"/>
<gene>
    <name evidence="1" type="ORF">K435DRAFT_857716</name>
</gene>
<name>A0A4V4HG33_DENBC</name>
<protein>
    <submittedName>
        <fullName evidence="1">Uncharacterized protein</fullName>
    </submittedName>
</protein>
<dbReference type="Proteomes" id="UP000297245">
    <property type="component" value="Unassembled WGS sequence"/>
</dbReference>